<sequence>MPNLTRSARRYALRLPRPRAGAAATGLFLAALALSAATVPLAEPTTASTAQASLAR</sequence>
<dbReference type="Proteomes" id="UP000199048">
    <property type="component" value="Unassembled WGS sequence"/>
</dbReference>
<organism evidence="1 2">
    <name type="scientific">Methylobacterium pseudosasicola</name>
    <dbReference type="NCBI Taxonomy" id="582667"/>
    <lineage>
        <taxon>Bacteria</taxon>
        <taxon>Pseudomonadati</taxon>
        <taxon>Pseudomonadota</taxon>
        <taxon>Alphaproteobacteria</taxon>
        <taxon>Hyphomicrobiales</taxon>
        <taxon>Methylobacteriaceae</taxon>
        <taxon>Methylobacterium</taxon>
    </lineage>
</organism>
<dbReference type="STRING" id="582667.SAMN05192568_102089"/>
<evidence type="ECO:0000313" key="2">
    <source>
        <dbReference type="Proteomes" id="UP000199048"/>
    </source>
</evidence>
<name>A0A1I4NEY3_9HYPH</name>
<proteinExistence type="predicted"/>
<reference evidence="2" key="1">
    <citation type="submission" date="2016-10" db="EMBL/GenBank/DDBJ databases">
        <authorList>
            <person name="Varghese N."/>
            <person name="Submissions S."/>
        </authorList>
    </citation>
    <scope>NUCLEOTIDE SEQUENCE [LARGE SCALE GENOMIC DNA]</scope>
    <source>
        <strain evidence="2">BL36</strain>
    </source>
</reference>
<protein>
    <submittedName>
        <fullName evidence="1">Uncharacterized protein</fullName>
    </submittedName>
</protein>
<gene>
    <name evidence="1" type="ORF">SAMN05192568_102089</name>
</gene>
<evidence type="ECO:0000313" key="1">
    <source>
        <dbReference type="EMBL" id="SFM13860.1"/>
    </source>
</evidence>
<dbReference type="EMBL" id="FOTK01000020">
    <property type="protein sequence ID" value="SFM13860.1"/>
    <property type="molecule type" value="Genomic_DNA"/>
</dbReference>
<dbReference type="AlphaFoldDB" id="A0A1I4NEY3"/>
<dbReference type="RefSeq" id="WP_167367771.1">
    <property type="nucleotide sequence ID" value="NZ_FOTK01000020.1"/>
</dbReference>
<keyword evidence="2" id="KW-1185">Reference proteome</keyword>
<accession>A0A1I4NEY3</accession>